<feature type="transmembrane region" description="Helical" evidence="1">
    <location>
        <begin position="133"/>
        <end position="155"/>
    </location>
</feature>
<feature type="transmembrane region" description="Helical" evidence="1">
    <location>
        <begin position="49"/>
        <end position="69"/>
    </location>
</feature>
<keyword evidence="1" id="KW-0472">Membrane</keyword>
<keyword evidence="3" id="KW-1185">Reference proteome</keyword>
<evidence type="ECO:0000256" key="1">
    <source>
        <dbReference type="SAM" id="Phobius"/>
    </source>
</evidence>
<dbReference type="RefSeq" id="WP_207324641.1">
    <property type="nucleotide sequence ID" value="NZ_CP071504.1"/>
</dbReference>
<feature type="transmembrane region" description="Helical" evidence="1">
    <location>
        <begin position="17"/>
        <end position="37"/>
    </location>
</feature>
<evidence type="ECO:0000313" key="2">
    <source>
        <dbReference type="EMBL" id="QSX29511.1"/>
    </source>
</evidence>
<sequence length="176" mass="19530">MRRQTAWRWGQLLGFDIYWTLAVVLRSPWPLLPILALHLWLTPSRQRDLWLLPLAAGGFSIDLLLWGLGVLAFDAFPLWLLGLWVGFVWTLPHGMGWLEQWSPLWVALLGAIVGPLAYLVGAKFGGVALPFGAPWSAVVLALIWAVLLPVLVAIVKQRSRPPASASHAAPHAKERK</sequence>
<evidence type="ECO:0000313" key="3">
    <source>
        <dbReference type="Proteomes" id="UP000663281"/>
    </source>
</evidence>
<gene>
    <name evidence="2" type="ORF">JYB88_15120</name>
</gene>
<accession>A0A974XJG0</accession>
<dbReference type="Proteomes" id="UP000663281">
    <property type="component" value="Chromosome"/>
</dbReference>
<dbReference type="AlphaFoldDB" id="A0A974XJG0"/>
<keyword evidence="1" id="KW-0812">Transmembrane</keyword>
<dbReference type="KEGG" id="scyp:JYB88_15120"/>
<dbReference type="InterPro" id="IPR021306">
    <property type="entry name" value="DUF2878"/>
</dbReference>
<dbReference type="EMBL" id="CP071504">
    <property type="protein sequence ID" value="QSX29511.1"/>
    <property type="molecule type" value="Genomic_DNA"/>
</dbReference>
<organism evidence="2 3">
    <name type="scientific">Shewanella cyperi</name>
    <dbReference type="NCBI Taxonomy" id="2814292"/>
    <lineage>
        <taxon>Bacteria</taxon>
        <taxon>Pseudomonadati</taxon>
        <taxon>Pseudomonadota</taxon>
        <taxon>Gammaproteobacteria</taxon>
        <taxon>Alteromonadales</taxon>
        <taxon>Shewanellaceae</taxon>
        <taxon>Shewanella</taxon>
    </lineage>
</organism>
<protein>
    <submittedName>
        <fullName evidence="2">DUF2878 domain-containing protein</fullName>
    </submittedName>
</protein>
<reference evidence="2 3" key="1">
    <citation type="submission" date="2021-03" db="EMBL/GenBank/DDBJ databases">
        <title>Novel species identification of genus Shewanella.</title>
        <authorList>
            <person name="Liu G."/>
            <person name="Zhang Q."/>
        </authorList>
    </citation>
    <scope>NUCLEOTIDE SEQUENCE [LARGE SCALE GENOMIC DNA]</scope>
    <source>
        <strain evidence="2 3">FJAT-53726</strain>
    </source>
</reference>
<keyword evidence="1" id="KW-1133">Transmembrane helix</keyword>
<dbReference type="Pfam" id="PF11086">
    <property type="entry name" value="DUF2878"/>
    <property type="match status" value="1"/>
</dbReference>
<feature type="transmembrane region" description="Helical" evidence="1">
    <location>
        <begin position="75"/>
        <end position="92"/>
    </location>
</feature>
<name>A0A974XJG0_9GAMM</name>
<proteinExistence type="predicted"/>
<feature type="transmembrane region" description="Helical" evidence="1">
    <location>
        <begin position="104"/>
        <end position="121"/>
    </location>
</feature>